<keyword evidence="4" id="KW-1185">Reference proteome</keyword>
<dbReference type="InterPro" id="IPR028051">
    <property type="entry name" value="CheX-like_dom"/>
</dbReference>
<dbReference type="PANTHER" id="PTHR39452:SF1">
    <property type="entry name" value="CHEY-P PHOSPHATASE CHEX"/>
    <property type="match status" value="1"/>
</dbReference>
<dbReference type="GO" id="GO:0006935">
    <property type="term" value="P:chemotaxis"/>
    <property type="evidence" value="ECO:0007669"/>
    <property type="project" value="UniProtKB-KW"/>
</dbReference>
<dbReference type="PANTHER" id="PTHR39452">
    <property type="entry name" value="CHEY-P PHOSPHATASE CHEX"/>
    <property type="match status" value="1"/>
</dbReference>
<evidence type="ECO:0000313" key="4">
    <source>
        <dbReference type="Proteomes" id="UP000538666"/>
    </source>
</evidence>
<proteinExistence type="predicted"/>
<dbReference type="RefSeq" id="WP_050060018.1">
    <property type="nucleotide sequence ID" value="NZ_JACHEK010000012.1"/>
</dbReference>
<protein>
    <submittedName>
        <fullName evidence="3">CheY-specific phosphatase CheX</fullName>
    </submittedName>
</protein>
<dbReference type="InterPro" id="IPR038756">
    <property type="entry name" value="CheX-like"/>
</dbReference>
<dbReference type="Gene3D" id="3.40.1550.10">
    <property type="entry name" value="CheC-like"/>
    <property type="match status" value="1"/>
</dbReference>
<comment type="caution">
    <text evidence="3">The sequence shown here is derived from an EMBL/GenBank/DDBJ whole genome shotgun (WGS) entry which is preliminary data.</text>
</comment>
<dbReference type="EMBL" id="JACHEK010000012">
    <property type="protein sequence ID" value="MBB6147023.1"/>
    <property type="molecule type" value="Genomic_DNA"/>
</dbReference>
<dbReference type="Proteomes" id="UP000538666">
    <property type="component" value="Unassembled WGS sequence"/>
</dbReference>
<dbReference type="InterPro" id="IPR028976">
    <property type="entry name" value="CheC-like_sf"/>
</dbReference>
<dbReference type="Pfam" id="PF13690">
    <property type="entry name" value="CheX"/>
    <property type="match status" value="1"/>
</dbReference>
<feature type="domain" description="Chemotaxis phosphatase CheX-like" evidence="2">
    <location>
        <begin position="45"/>
        <end position="119"/>
    </location>
</feature>
<evidence type="ECO:0000256" key="1">
    <source>
        <dbReference type="ARBA" id="ARBA00022500"/>
    </source>
</evidence>
<evidence type="ECO:0000313" key="3">
    <source>
        <dbReference type="EMBL" id="MBB6147023.1"/>
    </source>
</evidence>
<dbReference type="SUPFAM" id="SSF103039">
    <property type="entry name" value="CheC-like"/>
    <property type="match status" value="1"/>
</dbReference>
<dbReference type="AlphaFoldDB" id="A0A841JZV9"/>
<accession>A0A841JZV9</accession>
<gene>
    <name evidence="3" type="ORF">HNQ77_005008</name>
</gene>
<name>A0A841JZV9_9BACT</name>
<reference evidence="3 4" key="1">
    <citation type="submission" date="2020-08" db="EMBL/GenBank/DDBJ databases">
        <title>Genomic Encyclopedia of Type Strains, Phase IV (KMG-IV): sequencing the most valuable type-strain genomes for metagenomic binning, comparative biology and taxonomic classification.</title>
        <authorList>
            <person name="Goeker M."/>
        </authorList>
    </citation>
    <scope>NUCLEOTIDE SEQUENCE [LARGE SCALE GENOMIC DNA]</scope>
    <source>
        <strain evidence="3 4">DSM 103733</strain>
    </source>
</reference>
<evidence type="ECO:0000259" key="2">
    <source>
        <dbReference type="Pfam" id="PF13690"/>
    </source>
</evidence>
<sequence length="149" mass="16042">MTDEINATLSSAMLHKITADVFQSVVGIEVEQGVPENSAMALDLSAMVRFEDGGQGAVIMELSSTLAQKLSSIMLCLDDSETDDTLVQDAIGEIVNIIAGHYKAARGSSLRLSMPKVIFAPATREQCPPEYRSALLCAEETFFVGAWIE</sequence>
<organism evidence="3 4">
    <name type="scientific">Silvibacterium bohemicum</name>
    <dbReference type="NCBI Taxonomy" id="1577686"/>
    <lineage>
        <taxon>Bacteria</taxon>
        <taxon>Pseudomonadati</taxon>
        <taxon>Acidobacteriota</taxon>
        <taxon>Terriglobia</taxon>
        <taxon>Terriglobales</taxon>
        <taxon>Acidobacteriaceae</taxon>
        <taxon>Silvibacterium</taxon>
    </lineage>
</organism>
<dbReference type="OrthoDB" id="9790435at2"/>
<keyword evidence="1" id="KW-0145">Chemotaxis</keyword>